<accession>A0ACC0YFG6</accession>
<proteinExistence type="predicted"/>
<keyword evidence="2" id="KW-1185">Reference proteome</keyword>
<organism evidence="1 2">
    <name type="scientific">Pistacia integerrima</name>
    <dbReference type="NCBI Taxonomy" id="434235"/>
    <lineage>
        <taxon>Eukaryota</taxon>
        <taxon>Viridiplantae</taxon>
        <taxon>Streptophyta</taxon>
        <taxon>Embryophyta</taxon>
        <taxon>Tracheophyta</taxon>
        <taxon>Spermatophyta</taxon>
        <taxon>Magnoliopsida</taxon>
        <taxon>eudicotyledons</taxon>
        <taxon>Gunneridae</taxon>
        <taxon>Pentapetalae</taxon>
        <taxon>rosids</taxon>
        <taxon>malvids</taxon>
        <taxon>Sapindales</taxon>
        <taxon>Anacardiaceae</taxon>
        <taxon>Pistacia</taxon>
    </lineage>
</organism>
<evidence type="ECO:0000313" key="1">
    <source>
        <dbReference type="EMBL" id="KAJ0035072.1"/>
    </source>
</evidence>
<evidence type="ECO:0000313" key="2">
    <source>
        <dbReference type="Proteomes" id="UP001163603"/>
    </source>
</evidence>
<sequence>MDLTDFGDLWPPSPVTLSFCTESSIDIVWPPDRPEQLQVESEVAPPLAAVESAQTDGNGNETVDSEVAPPLAAVESTQANGNGNENVDSEVAPPLAAVISIQTDSIAVVEPIQTDDNGNEDVDSEVAPPLTDRKRSRGSQAWDNFDLVTEDGIRWAKCKHCPKKYKGYSSKKGTSNLLNHMRKCTQSGGNGDGDKPAHETGRTKAIAVLNREESNVLDLEWSNMKVARMIINRGYPLCMLENDLRPPQNLQVPASLKLDILRIYNEEKEKLRGSFNKSSSGLSNITINLWKPADTRIFCCLTLHLIDDGWKLKKMVLNFKKVTRQSISVWEVVDALKRMLLEWNIGKKVCCITAAHTDEEVVEIVNHVKHWLDCDRDRKLFQINCFVHILDFLIKEGFQEVRDAYLKMLNHLFCARDQSPQNKQLFRKAVEKAKSKGIKVTSEDMPTSSPFNFEMLGRILGLREVFLELFAIDSDYRNYPITEAEWDGASVIYKCLEVLYEAVGRFSESKCLTTNECFPELCNIFCKLQGIWEENSDTKILQSVALKMKVTLKKIWDESIESLAVAVILDPRFKFDIVEAWCEKINGQDAEQECKRIYDSILKVYKEYAGGNTLDHLDMLDSLGMPCTSSNDDNFNSQKSELERYLEDSKLPPVKEFDILDWWRVVSLMYPTIAKMARDFLAIPISAAQSNPSFNDEVLKINQALADQDPAFIEAFGLMFRKIKDSVVAVLDSSVKH</sequence>
<protein>
    <submittedName>
        <fullName evidence="1">Uncharacterized protein</fullName>
    </submittedName>
</protein>
<gene>
    <name evidence="1" type="ORF">Pint_25877</name>
</gene>
<dbReference type="Proteomes" id="UP001163603">
    <property type="component" value="Chromosome 7"/>
</dbReference>
<comment type="caution">
    <text evidence="1">The sequence shown here is derived from an EMBL/GenBank/DDBJ whole genome shotgun (WGS) entry which is preliminary data.</text>
</comment>
<reference evidence="2" key="1">
    <citation type="journal article" date="2023" name="G3 (Bethesda)">
        <title>Genome assembly and association tests identify interacting loci associated with vigor, precocity, and sex in interspecific pistachio rootstocks.</title>
        <authorList>
            <person name="Palmer W."/>
            <person name="Jacygrad E."/>
            <person name="Sagayaradj S."/>
            <person name="Cavanaugh K."/>
            <person name="Han R."/>
            <person name="Bertier L."/>
            <person name="Beede B."/>
            <person name="Kafkas S."/>
            <person name="Golino D."/>
            <person name="Preece J."/>
            <person name="Michelmore R."/>
        </authorList>
    </citation>
    <scope>NUCLEOTIDE SEQUENCE [LARGE SCALE GENOMIC DNA]</scope>
</reference>
<name>A0ACC0YFG6_9ROSI</name>
<dbReference type="EMBL" id="CM047742">
    <property type="protein sequence ID" value="KAJ0035072.1"/>
    <property type="molecule type" value="Genomic_DNA"/>
</dbReference>